<feature type="region of interest" description="Disordered" evidence="1">
    <location>
        <begin position="473"/>
        <end position="603"/>
    </location>
</feature>
<sequence length="1290" mass="139495">MRFTSRTTTTTATPDHAVQFARGGGTAAEPPQKAELFFGARTRLGRKKNVKGGAPWESDEQQQRQQQGKNLGAEPWAQDRGLDTTQSPLEEEMPDRRAKLNVWPNLERDNRSTPDVSNGQLYSASTRPGIPPRRTSSNAVSDYYNPSKQPYYVSQQTSDSAVRDMGLRKPPPMTIHETASDPALARRPLKSALKKHFQPEMKRQASDTSQRLGTSSSEKKPTRLNLSHFLPRSQSRNLLSPNTLSRSPSALTDNSDYSPRETVHVQLKRPTANAPFTTHKSVNQPTVDSSPTTRAKVFEPDIYDQAKTNVRRPPKGIQNWFDGVDISTDEESETETKKQSSPDPHELDANDLSSDFSPWHIKSDGEQPRLDRKGSRDLVEDNLLAIKHARERIQERMRLVGQRKGSFDTVTIASAVSSEVPDRKRGGGSRLALVELAWQSVLSLSESSGDEGASTPDARAYIDDASLLAMASNAPSEHPPQRLQSKRSIPSESVPRQSTSTVQTSGSIPIRLTDSIPLPVSAPPAPDPKRAPRTTTTAHSDPTAQALRKLTGQATPRSSRSRRSTAAPKPSVPADSTDETLGSPGAETTTTSNSVTPSDPSSHLMAVSEEEMILLEMMRNKRAAMQSSSFAEGYQLALKREQELMVKRRESAQQTALKILRLREEGGGTGNTSSSNKLRSQRGSKALTAVGDDGSGAVEDGRWRRKYEQRGSKTVADPMDDDGEAVVDEGYRRKYSALRKEEVDGALKLEKFLADGGAKTPTAEDFPEAPGFGIEPPGHTIQRTAGTEAKGAGYERLRPLRATREIELLMPRVYDPSPSSPISPNDDAGSSPAPGEEDIETQHDQVRQLLAGTLGGGGMGGFGWAAGEGGFPRPPSAGAGRNTSANSVRERERERGKVGAGSRREKRRSLLAPSPVVEEEVGGVSLPEESRPRGHHHQRQHQHHEHQHDEDVEIESRQQRRRSVSGRRLSAHQFDFDALLLGPEQRVPAIPAPAPLKQASGRESKNLGRKRSQKRDYDQDLPHHNDRYNSDRDHNRFHDQAQHTHSHQQQPYKLTPNFDFSPLDFPSPSHLIVSPSRPKTPLVAPPPPPPLSSSTLSSSGKPSTLDTTAGAGAASSSEEAGSLRRFNGFGFGFGGARAWTPDTEVSGVASASASASASVSAAAEVSGGLLAMAAPASSSSRRKEKRERGDAVAAAAPPAPAALMPRKKGPPPRLENLDVLPDLPVKRSTSRPHGFPLHGSGAVNGGIGGVDSATAPLTTASEDVLAAWAELGGGGTEGLLGNRRRVKGAR</sequence>
<dbReference type="Proteomes" id="UP001175353">
    <property type="component" value="Unassembled WGS sequence"/>
</dbReference>
<feature type="compositionally biased region" description="Basic and acidic residues" evidence="1">
    <location>
        <begin position="888"/>
        <end position="897"/>
    </location>
</feature>
<gene>
    <name evidence="2" type="ORF">LTR91_021139</name>
</gene>
<feature type="compositionally biased region" description="Basic and acidic residues" evidence="1">
    <location>
        <begin position="361"/>
        <end position="374"/>
    </location>
</feature>
<feature type="compositionally biased region" description="Polar residues" evidence="1">
    <location>
        <begin position="113"/>
        <end position="126"/>
    </location>
</feature>
<name>A0AAN6H7B1_9PEZI</name>
<keyword evidence="3" id="KW-1185">Reference proteome</keyword>
<feature type="compositionally biased region" description="Polar residues" evidence="1">
    <location>
        <begin position="482"/>
        <end position="507"/>
    </location>
</feature>
<evidence type="ECO:0000256" key="1">
    <source>
        <dbReference type="SAM" id="MobiDB-lite"/>
    </source>
</evidence>
<evidence type="ECO:0000313" key="3">
    <source>
        <dbReference type="Proteomes" id="UP001175353"/>
    </source>
</evidence>
<evidence type="ECO:0000313" key="2">
    <source>
        <dbReference type="EMBL" id="KAK0958877.1"/>
    </source>
</evidence>
<feature type="compositionally biased region" description="Polar residues" evidence="1">
    <location>
        <begin position="586"/>
        <end position="601"/>
    </location>
</feature>
<feature type="region of interest" description="Disordered" evidence="1">
    <location>
        <begin position="661"/>
        <end position="724"/>
    </location>
</feature>
<comment type="caution">
    <text evidence="2">The sequence shown here is derived from an EMBL/GenBank/DDBJ whole genome shotgun (WGS) entry which is preliminary data.</text>
</comment>
<feature type="region of interest" description="Disordered" evidence="1">
    <location>
        <begin position="1175"/>
        <end position="1219"/>
    </location>
</feature>
<feature type="region of interest" description="Disordered" evidence="1">
    <location>
        <begin position="865"/>
        <end position="968"/>
    </location>
</feature>
<reference evidence="2" key="1">
    <citation type="submission" date="2023-06" db="EMBL/GenBank/DDBJ databases">
        <title>Black Yeasts Isolated from many extreme environments.</title>
        <authorList>
            <person name="Coleine C."/>
            <person name="Stajich J.E."/>
            <person name="Selbmann L."/>
        </authorList>
    </citation>
    <scope>NUCLEOTIDE SEQUENCE</scope>
    <source>
        <strain evidence="2">CCFEE 5200</strain>
    </source>
</reference>
<organism evidence="2 3">
    <name type="scientific">Friedmanniomyces endolithicus</name>
    <dbReference type="NCBI Taxonomy" id="329885"/>
    <lineage>
        <taxon>Eukaryota</taxon>
        <taxon>Fungi</taxon>
        <taxon>Dikarya</taxon>
        <taxon>Ascomycota</taxon>
        <taxon>Pezizomycotina</taxon>
        <taxon>Dothideomycetes</taxon>
        <taxon>Dothideomycetidae</taxon>
        <taxon>Mycosphaerellales</taxon>
        <taxon>Teratosphaeriaceae</taxon>
        <taxon>Friedmanniomyces</taxon>
    </lineage>
</organism>
<feature type="region of interest" description="Disordered" evidence="1">
    <location>
        <begin position="1"/>
        <end position="300"/>
    </location>
</feature>
<accession>A0AAN6H7B1</accession>
<feature type="compositionally biased region" description="Basic residues" evidence="1">
    <location>
        <begin position="187"/>
        <end position="196"/>
    </location>
</feature>
<feature type="region of interest" description="Disordered" evidence="1">
    <location>
        <begin position="813"/>
        <end position="841"/>
    </location>
</feature>
<proteinExistence type="predicted"/>
<feature type="region of interest" description="Disordered" evidence="1">
    <location>
        <begin position="758"/>
        <end position="777"/>
    </location>
</feature>
<feature type="compositionally biased region" description="Basic and acidic residues" evidence="1">
    <location>
        <begin position="334"/>
        <end position="348"/>
    </location>
</feature>
<feature type="compositionally biased region" description="Polar residues" evidence="1">
    <location>
        <begin position="134"/>
        <end position="160"/>
    </location>
</feature>
<feature type="region of interest" description="Disordered" evidence="1">
    <location>
        <begin position="989"/>
        <end position="1120"/>
    </location>
</feature>
<feature type="compositionally biased region" description="Low complexity" evidence="1">
    <location>
        <begin position="1"/>
        <end position="13"/>
    </location>
</feature>
<feature type="compositionally biased region" description="Basic and acidic residues" evidence="1">
    <location>
        <begin position="699"/>
        <end position="711"/>
    </location>
</feature>
<dbReference type="EMBL" id="JAUJLE010000367">
    <property type="protein sequence ID" value="KAK0958877.1"/>
    <property type="molecule type" value="Genomic_DNA"/>
</dbReference>
<protein>
    <submittedName>
        <fullName evidence="2">Uncharacterized protein</fullName>
    </submittedName>
</protein>
<feature type="compositionally biased region" description="Polar residues" evidence="1">
    <location>
        <begin position="274"/>
        <end position="293"/>
    </location>
</feature>
<feature type="compositionally biased region" description="Basic residues" evidence="1">
    <location>
        <begin position="933"/>
        <end position="945"/>
    </location>
</feature>
<feature type="region of interest" description="Disordered" evidence="1">
    <location>
        <begin position="328"/>
        <end position="374"/>
    </location>
</feature>
<feature type="compositionally biased region" description="Polar residues" evidence="1">
    <location>
        <begin position="232"/>
        <end position="257"/>
    </location>
</feature>
<feature type="compositionally biased region" description="Polar residues" evidence="1">
    <location>
        <begin position="206"/>
        <end position="216"/>
    </location>
</feature>
<feature type="compositionally biased region" description="Basic and acidic residues" evidence="1">
    <location>
        <begin position="1014"/>
        <end position="1042"/>
    </location>
</feature>
<feature type="compositionally biased region" description="Low complexity" evidence="1">
    <location>
        <begin position="1092"/>
        <end position="1120"/>
    </location>
</feature>
<feature type="compositionally biased region" description="Basic and acidic residues" evidence="1">
    <location>
        <begin position="946"/>
        <end position="958"/>
    </location>
</feature>